<dbReference type="PANTHER" id="PTHR46732:SF8">
    <property type="entry name" value="ATP-DEPENDENT PROTEASE LA (LON) DOMAIN PROTEIN"/>
    <property type="match status" value="1"/>
</dbReference>
<dbReference type="InterPro" id="IPR015947">
    <property type="entry name" value="PUA-like_sf"/>
</dbReference>
<dbReference type="SMART" id="SM00464">
    <property type="entry name" value="LON"/>
    <property type="match status" value="1"/>
</dbReference>
<keyword evidence="3" id="KW-1185">Reference proteome</keyword>
<accession>A0A7W9A2V2</accession>
<organism evidence="2 3">
    <name type="scientific">Brevundimonas halotolerans</name>
    <dbReference type="NCBI Taxonomy" id="69670"/>
    <lineage>
        <taxon>Bacteria</taxon>
        <taxon>Pseudomonadati</taxon>
        <taxon>Pseudomonadota</taxon>
        <taxon>Alphaproteobacteria</taxon>
        <taxon>Caulobacterales</taxon>
        <taxon>Caulobacteraceae</taxon>
        <taxon>Brevundimonas</taxon>
    </lineage>
</organism>
<dbReference type="PANTHER" id="PTHR46732">
    <property type="entry name" value="ATP-DEPENDENT PROTEASE LA (LON) DOMAIN PROTEIN"/>
    <property type="match status" value="1"/>
</dbReference>
<dbReference type="InterPro" id="IPR003111">
    <property type="entry name" value="Lon_prtase_N"/>
</dbReference>
<evidence type="ECO:0000259" key="1">
    <source>
        <dbReference type="PROSITE" id="PS51787"/>
    </source>
</evidence>
<dbReference type="InterPro" id="IPR046336">
    <property type="entry name" value="Lon_prtase_N_sf"/>
</dbReference>
<sequence length="219" mass="23544">MAQGIVKAGDLPQVIPVFPLNGAVLLARGQLPLNIFEPRYLNMIDDAMAGDRMVGMVQTTGGPADNPTLAPVGCVGRITNFAETPDGRYMITLTGICRFRIAEEIPARSPYRQVRADFQAYAADLIPAPSSAEIGRPGLLEALRLFLEHRGLEIDWDTARDAPAEALVNSLCMALPFEVAEKQALVEAMDLTARARALTTLLSINAADSGDEDTPPSLQ</sequence>
<evidence type="ECO:0000313" key="3">
    <source>
        <dbReference type="Proteomes" id="UP000548978"/>
    </source>
</evidence>
<dbReference type="AlphaFoldDB" id="A0A7W9A2V2"/>
<dbReference type="Pfam" id="PF02190">
    <property type="entry name" value="LON_substr_bdg"/>
    <property type="match status" value="1"/>
</dbReference>
<reference evidence="2 3" key="1">
    <citation type="submission" date="2020-08" db="EMBL/GenBank/DDBJ databases">
        <title>Genomic Encyclopedia of Type Strains, Phase IV (KMG-IV): sequencing the most valuable type-strain genomes for metagenomic binning, comparative biology and taxonomic classification.</title>
        <authorList>
            <person name="Goeker M."/>
        </authorList>
    </citation>
    <scope>NUCLEOTIDE SEQUENCE [LARGE SCALE GENOMIC DNA]</scope>
    <source>
        <strain evidence="2 3">DSM 24448</strain>
    </source>
</reference>
<name>A0A7W9A2V2_9CAUL</name>
<comment type="caution">
    <text evidence="2">The sequence shown here is derived from an EMBL/GenBank/DDBJ whole genome shotgun (WGS) entry which is preliminary data.</text>
</comment>
<dbReference type="SUPFAM" id="SSF88697">
    <property type="entry name" value="PUA domain-like"/>
    <property type="match status" value="1"/>
</dbReference>
<dbReference type="Gene3D" id="2.30.130.40">
    <property type="entry name" value="LON domain-like"/>
    <property type="match status" value="1"/>
</dbReference>
<gene>
    <name evidence="2" type="ORF">FHS65_001169</name>
</gene>
<dbReference type="PROSITE" id="PS51787">
    <property type="entry name" value="LON_N"/>
    <property type="match status" value="1"/>
</dbReference>
<feature type="domain" description="Lon N-terminal" evidence="1">
    <location>
        <begin position="15"/>
        <end position="206"/>
    </location>
</feature>
<dbReference type="RefSeq" id="WP_123288093.1">
    <property type="nucleotide sequence ID" value="NZ_JACIJB010000003.1"/>
</dbReference>
<dbReference type="OrthoDB" id="9806457at2"/>
<dbReference type="Proteomes" id="UP000548978">
    <property type="component" value="Unassembled WGS sequence"/>
</dbReference>
<protein>
    <recommendedName>
        <fullName evidence="1">Lon N-terminal domain-containing protein</fullName>
    </recommendedName>
</protein>
<evidence type="ECO:0000313" key="2">
    <source>
        <dbReference type="EMBL" id="MBB5660424.1"/>
    </source>
</evidence>
<dbReference type="EMBL" id="JACIJB010000003">
    <property type="protein sequence ID" value="MBB5660424.1"/>
    <property type="molecule type" value="Genomic_DNA"/>
</dbReference>
<proteinExistence type="predicted"/>